<dbReference type="AlphaFoldDB" id="A0A7T7BJD6"/>
<organism evidence="1 2">
    <name type="scientific">Penicillium digitatum</name>
    <name type="common">Green mold</name>
    <dbReference type="NCBI Taxonomy" id="36651"/>
    <lineage>
        <taxon>Eukaryota</taxon>
        <taxon>Fungi</taxon>
        <taxon>Dikarya</taxon>
        <taxon>Ascomycota</taxon>
        <taxon>Pezizomycotina</taxon>
        <taxon>Eurotiomycetes</taxon>
        <taxon>Eurotiomycetidae</taxon>
        <taxon>Eurotiales</taxon>
        <taxon>Aspergillaceae</taxon>
        <taxon>Penicillium</taxon>
    </lineage>
</organism>
<evidence type="ECO:0000313" key="2">
    <source>
        <dbReference type="Proteomes" id="UP000595662"/>
    </source>
</evidence>
<gene>
    <name evidence="1" type="ORF">Pdw03_4635</name>
</gene>
<sequence>MPRLSLLSVRSFGRSSGTPNALTNLTLSLPIPPNLAVNDSLSIGIDSYSNSLIQPFLQVIPPYSFFLRLGT</sequence>
<dbReference type="EMBL" id="CP060774">
    <property type="protein sequence ID" value="QQK41781.1"/>
    <property type="molecule type" value="Genomic_DNA"/>
</dbReference>
<evidence type="ECO:0000313" key="1">
    <source>
        <dbReference type="EMBL" id="QQK41781.1"/>
    </source>
</evidence>
<protein>
    <submittedName>
        <fullName evidence="1">Uncharacterized protein</fullName>
    </submittedName>
</protein>
<name>A0A7T7BJD6_PENDI</name>
<dbReference type="RefSeq" id="XP_065956189.1">
    <property type="nucleotide sequence ID" value="XM_066100789.1"/>
</dbReference>
<proteinExistence type="predicted"/>
<dbReference type="GeneID" id="90952609"/>
<accession>A0A7T7BJD6</accession>
<reference evidence="1 2" key="1">
    <citation type="submission" date="2020-08" db="EMBL/GenBank/DDBJ databases">
        <title>The completed genome sequence of the pathogenic ascomycete fungus Penicillium digitatum.</title>
        <authorList>
            <person name="Wang M."/>
        </authorList>
    </citation>
    <scope>NUCLEOTIDE SEQUENCE [LARGE SCALE GENOMIC DNA]</scope>
    <source>
        <strain evidence="1 2">PdW03</strain>
    </source>
</reference>
<dbReference type="Proteomes" id="UP000595662">
    <property type="component" value="Chromosome 1"/>
</dbReference>